<dbReference type="NCBIfam" id="TIGR00018">
    <property type="entry name" value="panC"/>
    <property type="match status" value="1"/>
</dbReference>
<feature type="binding site" evidence="8">
    <location>
        <position position="180"/>
    </location>
    <ligand>
        <name>ATP</name>
        <dbReference type="ChEBI" id="CHEBI:30616"/>
    </ligand>
</feature>
<dbReference type="CDD" id="cd00560">
    <property type="entry name" value="PanC"/>
    <property type="match status" value="1"/>
</dbReference>
<feature type="active site" description="Proton donor" evidence="8">
    <location>
        <position position="37"/>
    </location>
</feature>
<comment type="caution">
    <text evidence="9">The sequence shown here is derived from an EMBL/GenBank/DDBJ whole genome shotgun (WGS) entry which is preliminary data.</text>
</comment>
<proteinExistence type="inferred from homology"/>
<feature type="binding site" evidence="8">
    <location>
        <position position="61"/>
    </location>
    <ligand>
        <name>beta-alanine</name>
        <dbReference type="ChEBI" id="CHEBI:57966"/>
    </ligand>
</feature>
<dbReference type="PANTHER" id="PTHR21299">
    <property type="entry name" value="CYTIDYLATE KINASE/PANTOATE-BETA-ALANINE LIGASE"/>
    <property type="match status" value="1"/>
</dbReference>
<feature type="binding site" evidence="8">
    <location>
        <position position="153"/>
    </location>
    <ligand>
        <name>(R)-pantoate</name>
        <dbReference type="ChEBI" id="CHEBI:15980"/>
    </ligand>
</feature>
<gene>
    <name evidence="8" type="primary">panC</name>
    <name evidence="9" type="ORF">D6201_10030</name>
</gene>
<dbReference type="EMBL" id="RAHX01000001">
    <property type="protein sequence ID" value="RJY09649.1"/>
    <property type="molecule type" value="Genomic_DNA"/>
</dbReference>
<dbReference type="HAMAP" id="MF_00158">
    <property type="entry name" value="PanC"/>
    <property type="match status" value="1"/>
</dbReference>
<dbReference type="Proteomes" id="UP000285232">
    <property type="component" value="Unassembled WGS sequence"/>
</dbReference>
<evidence type="ECO:0000256" key="5">
    <source>
        <dbReference type="ARBA" id="ARBA00022741"/>
    </source>
</evidence>
<sequence>MQTVTTIDALREAVEELRADGGTVALVPTMGALHDGHLTLIREAMKQADDVIASIYVNPRQFGEGEDLDAYPRPLAEDTAKLDREGVELLWAPDGAAMYPAGYATNISVSGVSGGLCGSDRPSHFDGVATVVCKLFNQVRPDMAFFGEKDWQQLAVIRRMARDLDLSFPRAEAILAVPTVREPDGLAMSSRNAYLSPEQRAAAATLPRAMEEAIARIRDGQEVHPTLGMLEDELLGAGFAQVDYAQLRDADTLERLDTDNGNSRLFVAARIGGTRLIDNMEV</sequence>
<keyword evidence="8" id="KW-0963">Cytoplasm</keyword>
<keyword evidence="5 8" id="KW-0547">Nucleotide-binding</keyword>
<evidence type="ECO:0000256" key="4">
    <source>
        <dbReference type="ARBA" id="ARBA00022655"/>
    </source>
</evidence>
<dbReference type="SUPFAM" id="SSF52374">
    <property type="entry name" value="Nucleotidylyl transferase"/>
    <property type="match status" value="1"/>
</dbReference>
<feature type="binding site" evidence="8">
    <location>
        <position position="61"/>
    </location>
    <ligand>
        <name>(R)-pantoate</name>
        <dbReference type="ChEBI" id="CHEBI:15980"/>
    </ligand>
</feature>
<dbReference type="InterPro" id="IPR014729">
    <property type="entry name" value="Rossmann-like_a/b/a_fold"/>
</dbReference>
<comment type="similarity">
    <text evidence="2 8">Belongs to the pantothenate synthetase family.</text>
</comment>
<dbReference type="EC" id="6.3.2.1" evidence="8"/>
<comment type="pathway">
    <text evidence="1 8">Cofactor biosynthesis; (R)-pantothenate biosynthesis; (R)-pantothenate from (R)-pantoate and beta-alanine: step 1/1.</text>
</comment>
<dbReference type="Pfam" id="PF02569">
    <property type="entry name" value="Pantoate_ligase"/>
    <property type="match status" value="1"/>
</dbReference>
<comment type="subunit">
    <text evidence="8">Homodimer.</text>
</comment>
<evidence type="ECO:0000256" key="8">
    <source>
        <dbReference type="HAMAP-Rule" id="MF_00158"/>
    </source>
</evidence>
<comment type="subcellular location">
    <subcellularLocation>
        <location evidence="8">Cytoplasm</location>
    </subcellularLocation>
</comment>
<evidence type="ECO:0000256" key="7">
    <source>
        <dbReference type="ARBA" id="ARBA00048258"/>
    </source>
</evidence>
<evidence type="ECO:0000256" key="1">
    <source>
        <dbReference type="ARBA" id="ARBA00004990"/>
    </source>
</evidence>
<dbReference type="InterPro" id="IPR003721">
    <property type="entry name" value="Pantoate_ligase"/>
</dbReference>
<dbReference type="OrthoDB" id="9773087at2"/>
<feature type="binding site" evidence="8">
    <location>
        <begin position="30"/>
        <end position="37"/>
    </location>
    <ligand>
        <name>ATP</name>
        <dbReference type="ChEBI" id="CHEBI:30616"/>
    </ligand>
</feature>
<evidence type="ECO:0000313" key="9">
    <source>
        <dbReference type="EMBL" id="RJY09649.1"/>
    </source>
</evidence>
<feature type="binding site" evidence="8">
    <location>
        <begin position="147"/>
        <end position="150"/>
    </location>
    <ligand>
        <name>ATP</name>
        <dbReference type="ChEBI" id="CHEBI:30616"/>
    </ligand>
</feature>
<evidence type="ECO:0000256" key="3">
    <source>
        <dbReference type="ARBA" id="ARBA00022598"/>
    </source>
</evidence>
<reference evidence="9 10" key="1">
    <citation type="journal article" date="2017" name="Int. J. Syst. Evol. Microbiol.">
        <title>Erythrobacter aquimixticola sp. nov., isolated from the junction between the ocean and a freshwater spring.</title>
        <authorList>
            <person name="Park S."/>
            <person name="Jung Y.T."/>
            <person name="Choi S.J."/>
            <person name="Yoon J.H."/>
        </authorList>
    </citation>
    <scope>NUCLEOTIDE SEQUENCE [LARGE SCALE GENOMIC DNA]</scope>
    <source>
        <strain evidence="9 10">JSSK-14</strain>
    </source>
</reference>
<dbReference type="RefSeq" id="WP_120048659.1">
    <property type="nucleotide sequence ID" value="NZ_RAHX01000001.1"/>
</dbReference>
<accession>A0A419RV39</accession>
<dbReference type="GO" id="GO:0004592">
    <property type="term" value="F:pantoate-beta-alanine ligase activity"/>
    <property type="evidence" value="ECO:0007669"/>
    <property type="project" value="UniProtKB-UniRule"/>
</dbReference>
<dbReference type="InterPro" id="IPR042176">
    <property type="entry name" value="Pantoate_ligase_C"/>
</dbReference>
<feature type="binding site" evidence="8">
    <location>
        <begin position="188"/>
        <end position="191"/>
    </location>
    <ligand>
        <name>ATP</name>
        <dbReference type="ChEBI" id="CHEBI:30616"/>
    </ligand>
</feature>
<comment type="function">
    <text evidence="8">Catalyzes the condensation of pantoate with beta-alanine in an ATP-dependent reaction via a pantoyl-adenylate intermediate.</text>
</comment>
<evidence type="ECO:0000256" key="6">
    <source>
        <dbReference type="ARBA" id="ARBA00022840"/>
    </source>
</evidence>
<dbReference type="GO" id="GO:0015940">
    <property type="term" value="P:pantothenate biosynthetic process"/>
    <property type="evidence" value="ECO:0007669"/>
    <property type="project" value="UniProtKB-UniRule"/>
</dbReference>
<dbReference type="AlphaFoldDB" id="A0A419RV39"/>
<dbReference type="GO" id="GO:0005829">
    <property type="term" value="C:cytosol"/>
    <property type="evidence" value="ECO:0007669"/>
    <property type="project" value="TreeGrafter"/>
</dbReference>
<name>A0A419RV39_9SPHN</name>
<evidence type="ECO:0000313" key="10">
    <source>
        <dbReference type="Proteomes" id="UP000285232"/>
    </source>
</evidence>
<dbReference type="Gene3D" id="3.30.1300.10">
    <property type="entry name" value="Pantoate-beta-alanine ligase, C-terminal domain"/>
    <property type="match status" value="1"/>
</dbReference>
<comment type="catalytic activity">
    <reaction evidence="7 8">
        <text>(R)-pantoate + beta-alanine + ATP = (R)-pantothenate + AMP + diphosphate + H(+)</text>
        <dbReference type="Rhea" id="RHEA:10912"/>
        <dbReference type="ChEBI" id="CHEBI:15378"/>
        <dbReference type="ChEBI" id="CHEBI:15980"/>
        <dbReference type="ChEBI" id="CHEBI:29032"/>
        <dbReference type="ChEBI" id="CHEBI:30616"/>
        <dbReference type="ChEBI" id="CHEBI:33019"/>
        <dbReference type="ChEBI" id="CHEBI:57966"/>
        <dbReference type="ChEBI" id="CHEBI:456215"/>
        <dbReference type="EC" id="6.3.2.1"/>
    </reaction>
</comment>
<keyword evidence="3 8" id="KW-0436">Ligase</keyword>
<dbReference type="PANTHER" id="PTHR21299:SF1">
    <property type="entry name" value="PANTOATE--BETA-ALANINE LIGASE"/>
    <property type="match status" value="1"/>
</dbReference>
<dbReference type="Gene3D" id="3.40.50.620">
    <property type="entry name" value="HUPs"/>
    <property type="match status" value="1"/>
</dbReference>
<protein>
    <recommendedName>
        <fullName evidence="8">Pantothenate synthetase</fullName>
        <shortName evidence="8">PS</shortName>
        <ecNumber evidence="8">6.3.2.1</ecNumber>
    </recommendedName>
    <alternativeName>
        <fullName evidence="8">Pantoate--beta-alanine ligase</fullName>
    </alternativeName>
    <alternativeName>
        <fullName evidence="8">Pantoate-activating enzyme</fullName>
    </alternativeName>
</protein>
<keyword evidence="6 8" id="KW-0067">ATP-binding</keyword>
<dbReference type="GO" id="GO:0005524">
    <property type="term" value="F:ATP binding"/>
    <property type="evidence" value="ECO:0007669"/>
    <property type="project" value="UniProtKB-KW"/>
</dbReference>
<comment type="miscellaneous">
    <text evidence="8">The reaction proceeds by a bi uni uni bi ping pong mechanism.</text>
</comment>
<keyword evidence="10" id="KW-1185">Reference proteome</keyword>
<evidence type="ECO:0000256" key="2">
    <source>
        <dbReference type="ARBA" id="ARBA00009256"/>
    </source>
</evidence>
<organism evidence="9 10">
    <name type="scientific">Aurantiacibacter aquimixticola</name>
    <dbReference type="NCBI Taxonomy" id="1958945"/>
    <lineage>
        <taxon>Bacteria</taxon>
        <taxon>Pseudomonadati</taxon>
        <taxon>Pseudomonadota</taxon>
        <taxon>Alphaproteobacteria</taxon>
        <taxon>Sphingomonadales</taxon>
        <taxon>Erythrobacteraceae</taxon>
        <taxon>Aurantiacibacter</taxon>
    </lineage>
</organism>
<keyword evidence="4 8" id="KW-0566">Pantothenate biosynthesis</keyword>
<dbReference type="UniPathway" id="UPA00028">
    <property type="reaction ID" value="UER00005"/>
</dbReference>